<name>A0A2N5SJK3_9BASI</name>
<dbReference type="GO" id="GO:0003964">
    <property type="term" value="F:RNA-directed DNA polymerase activity"/>
    <property type="evidence" value="ECO:0007669"/>
    <property type="project" value="UniProtKB-KW"/>
</dbReference>
<comment type="catalytic activity">
    <reaction evidence="14">
        <text>DNA(n) + a 2'-deoxyribonucleoside 5'-triphosphate = DNA(n+1) + diphosphate</text>
        <dbReference type="Rhea" id="RHEA:22508"/>
        <dbReference type="Rhea" id="RHEA-COMP:17339"/>
        <dbReference type="Rhea" id="RHEA-COMP:17340"/>
        <dbReference type="ChEBI" id="CHEBI:33019"/>
        <dbReference type="ChEBI" id="CHEBI:61560"/>
        <dbReference type="ChEBI" id="CHEBI:173112"/>
        <dbReference type="EC" id="2.7.7.49"/>
    </reaction>
</comment>
<keyword evidence="4" id="KW-0479">Metal-binding</keyword>
<feature type="region of interest" description="Disordered" evidence="16">
    <location>
        <begin position="391"/>
        <end position="424"/>
    </location>
</feature>
<dbReference type="GO" id="GO:0003723">
    <property type="term" value="F:RNA binding"/>
    <property type="evidence" value="ECO:0007669"/>
    <property type="project" value="UniProtKB-KW"/>
</dbReference>
<evidence type="ECO:0000256" key="9">
    <source>
        <dbReference type="ARBA" id="ARBA00022908"/>
    </source>
</evidence>
<feature type="region of interest" description="Disordered" evidence="16">
    <location>
        <begin position="84"/>
        <end position="121"/>
    </location>
</feature>
<dbReference type="GO" id="GO:0032196">
    <property type="term" value="P:transposition"/>
    <property type="evidence" value="ECO:0007669"/>
    <property type="project" value="UniProtKB-KW"/>
</dbReference>
<dbReference type="GO" id="GO:0046872">
    <property type="term" value="F:metal ion binding"/>
    <property type="evidence" value="ECO:0007669"/>
    <property type="project" value="UniProtKB-KW"/>
</dbReference>
<feature type="region of interest" description="Disordered" evidence="16">
    <location>
        <begin position="1"/>
        <end position="50"/>
    </location>
</feature>
<dbReference type="SUPFAM" id="SSF56672">
    <property type="entry name" value="DNA/RNA polymerases"/>
    <property type="match status" value="1"/>
</dbReference>
<evidence type="ECO:0000256" key="14">
    <source>
        <dbReference type="ARBA" id="ARBA00048173"/>
    </source>
</evidence>
<comment type="catalytic activity">
    <reaction evidence="15">
        <text>DNA(n) + a 2'-deoxyribonucleoside 5'-triphosphate = DNA(n+1) + diphosphate</text>
        <dbReference type="Rhea" id="RHEA:22508"/>
        <dbReference type="Rhea" id="RHEA-COMP:17339"/>
        <dbReference type="Rhea" id="RHEA-COMP:17340"/>
        <dbReference type="ChEBI" id="CHEBI:33019"/>
        <dbReference type="ChEBI" id="CHEBI:61560"/>
        <dbReference type="ChEBI" id="CHEBI:173112"/>
        <dbReference type="EC" id="2.7.7.7"/>
    </reaction>
</comment>
<evidence type="ECO:0000256" key="15">
    <source>
        <dbReference type="ARBA" id="ARBA00049244"/>
    </source>
</evidence>
<dbReference type="PROSITE" id="PS50994">
    <property type="entry name" value="INTEGRASE"/>
    <property type="match status" value="1"/>
</dbReference>
<evidence type="ECO:0000256" key="1">
    <source>
        <dbReference type="ARBA" id="ARBA00022578"/>
    </source>
</evidence>
<feature type="compositionally biased region" description="Polar residues" evidence="16">
    <location>
        <begin position="408"/>
        <end position="424"/>
    </location>
</feature>
<protein>
    <recommendedName>
        <fullName evidence="17">Integrase catalytic domain-containing protein</fullName>
    </recommendedName>
</protein>
<dbReference type="EMBL" id="PGCI01000853">
    <property type="protein sequence ID" value="PLW13406.1"/>
    <property type="molecule type" value="Genomic_DNA"/>
</dbReference>
<evidence type="ECO:0000256" key="11">
    <source>
        <dbReference type="ARBA" id="ARBA00022932"/>
    </source>
</evidence>
<dbReference type="SUPFAM" id="SSF53098">
    <property type="entry name" value="Ribonuclease H-like"/>
    <property type="match status" value="1"/>
</dbReference>
<keyword evidence="3" id="KW-0540">Nuclease</keyword>
<dbReference type="InterPro" id="IPR025724">
    <property type="entry name" value="GAG-pre-integrase_dom"/>
</dbReference>
<feature type="region of interest" description="Disordered" evidence="16">
    <location>
        <begin position="354"/>
        <end position="376"/>
    </location>
</feature>
<dbReference type="PANTHER" id="PTHR42648:SF11">
    <property type="entry name" value="TRANSPOSON TY4-P GAG-POL POLYPROTEIN"/>
    <property type="match status" value="1"/>
</dbReference>
<keyword evidence="12" id="KW-0233">DNA recombination</keyword>
<dbReference type="Gene3D" id="3.30.420.10">
    <property type="entry name" value="Ribonuclease H-like superfamily/Ribonuclease H"/>
    <property type="match status" value="1"/>
</dbReference>
<dbReference type="InterPro" id="IPR039537">
    <property type="entry name" value="Retrotran_Ty1/copia-like"/>
</dbReference>
<dbReference type="Pfam" id="PF25597">
    <property type="entry name" value="SH3_retrovirus"/>
    <property type="match status" value="1"/>
</dbReference>
<dbReference type="GO" id="GO:0003887">
    <property type="term" value="F:DNA-directed DNA polymerase activity"/>
    <property type="evidence" value="ECO:0007669"/>
    <property type="project" value="UniProtKB-KW"/>
</dbReference>
<feature type="compositionally biased region" description="Polar residues" evidence="16">
    <location>
        <begin position="33"/>
        <end position="49"/>
    </location>
</feature>
<evidence type="ECO:0000256" key="5">
    <source>
        <dbReference type="ARBA" id="ARBA00022759"/>
    </source>
</evidence>
<evidence type="ECO:0000256" key="2">
    <source>
        <dbReference type="ARBA" id="ARBA00022695"/>
    </source>
</evidence>
<evidence type="ECO:0000313" key="18">
    <source>
        <dbReference type="EMBL" id="PLW13406.1"/>
    </source>
</evidence>
<feature type="domain" description="Integrase catalytic" evidence="17">
    <location>
        <begin position="692"/>
        <end position="857"/>
    </location>
</feature>
<dbReference type="CDD" id="cd09272">
    <property type="entry name" value="RNase_HI_RT_Ty1"/>
    <property type="match status" value="1"/>
</dbReference>
<keyword evidence="5" id="KW-0255">Endonuclease</keyword>
<keyword evidence="11" id="KW-0239">DNA-directed DNA polymerase</keyword>
<evidence type="ECO:0000256" key="3">
    <source>
        <dbReference type="ARBA" id="ARBA00022722"/>
    </source>
</evidence>
<dbReference type="GO" id="GO:0005634">
    <property type="term" value="C:nucleus"/>
    <property type="evidence" value="ECO:0007669"/>
    <property type="project" value="UniProtKB-ARBA"/>
</dbReference>
<dbReference type="Pfam" id="PF13976">
    <property type="entry name" value="gag_pre-integrs"/>
    <property type="match status" value="1"/>
</dbReference>
<dbReference type="InterPro" id="IPR001584">
    <property type="entry name" value="Integrase_cat-core"/>
</dbReference>
<accession>A0A2N5SJK3</accession>
<dbReference type="Pfam" id="PF07727">
    <property type="entry name" value="RVT_2"/>
    <property type="match status" value="1"/>
</dbReference>
<dbReference type="InterPro" id="IPR012337">
    <property type="entry name" value="RNaseH-like_sf"/>
</dbReference>
<evidence type="ECO:0000256" key="10">
    <source>
        <dbReference type="ARBA" id="ARBA00022918"/>
    </source>
</evidence>
<evidence type="ECO:0000256" key="6">
    <source>
        <dbReference type="ARBA" id="ARBA00022801"/>
    </source>
</evidence>
<dbReference type="InterPro" id="IPR057670">
    <property type="entry name" value="SH3_retrovirus"/>
</dbReference>
<sequence>MSKNRGSSRERPALTVGSSSHARSSSLHRHTSQPILPSSSSRLSATGKTPKTAEIKDLFDNLSKDVHESHQVLIDKLWAKSAPSINIVPGTPDPKRNPKIAPNLGHTHQPPPPKSTAPTPDSVAAFFDDEFIRKMTIFQKLQVPAEATAPTPREPDYTSKLYKALPSVPKLLVDGSNYQSWIVMVQQALESTLQHRVHLSDPNLLLSETKDILLRTALLATVDDNIKIGVASAHTGMDGLKLVSESYTQRSRTAHVAMMQEILETKFNLLDKSTDAYTHFRKLENLVKNLYRSGFKLTEESFLGMLYHVSLPNLEGFPFVNVARQIDLRMSQGKHDITNTDLVLLVHNELTLYRGRGRNPNKSGGTGTGSSKPGNTKWCNKCRNNLHNTSDCSKPNPPSVGPAGGHCATNTGGQSNYRATTAPPQSHIQVNSAEVQPDANKAPVPGDPVIQSISTLSVESRLTQEDIDFIRQRGGRLFGFDSCASHTFTNDLALLSQPHTLKTPIPLNVATNGTQSFVTVVGKMILKNKTGSVTLNNVYYSPNAVCTLISAEGLRLGGGKIVVGIGGDVAVSFPCGFPLQSFCLNRRWQIPALVKPGSPPHVFVPPAMHPFPLQSNVTPPKVVESFNTSLKDTDALLWHRRLGHISLKRIIKMCASGQSGLPKVLTNKDFVCEDCLVSKSKRQRGNWVSEDDKLHPMHTMVSDVLGPFSEGFSGVKYLVVFRDLASTYSEGFLLKKKDEVCLNFQRYIERMERLTGKKLKRFRTDGGGEFMSKHFLGWLGDKGIEHQHSMPYKPEQNGAAERLHRTVGEIARTALIASNLPVKFWGYAYLWGYFTHNHIVNSLTGDKTPIELMFNKKPLFDCLRSFGEVAFVHKPETYRSGKTDTRAWRCNLVGYVQGGKGWIFWVPTNNTFFESSIAVFPYSVNSTTTPPEPIKSKLTLSPSINKILNNGPDPETVPQHNFDEAIKLSDVSPEEIPVAADNPPVRRSIDKLLNTEDVSPTIFNTALVLGSNHAESILDSQSPEATGLNIATRTQLMPRNYARAVNRKDGDRWQDAVNVELTNLWDMGVWHFESVPPGRKQTDARWLFDIKRNQDGSIKKYKARYIVRGFSQIFGQDYHDTWAPTATFASLRMLFAVAASNQWPIETFDITAAYLHGAINEDVWVKVPDGMPVPEEHRGKSLKLDKGLYSTKQGGRLWIHVDDGVVTASSTMVMQEFRAALESQLKTTWDSTLHTIVGIKVERPSLGKIILSQPFLTQKIIDSFTTDSTLPRNIPIKDTNSLSTSGADEEVINPNGYLSVVGSLNYLAVATRPDLAFAVGFLARFAKSPTSRHWTAIQQVLGYVKGLGCRQLVIEPRSTDKTIVTWVDANWGGEFSRSTHGSITTLFGCPILWASKRQALFATSTCHAEFMALGWAARHSVWMKELYFDMTEHVATPTLMCNNDAAVKISKDNSTNKRTRHCERKCFYVNEQIHRRRLDIKWVPSQQQLADIMTKALGPMPFERILASLNMSSPG</sequence>
<evidence type="ECO:0000256" key="12">
    <source>
        <dbReference type="ARBA" id="ARBA00023172"/>
    </source>
</evidence>
<proteinExistence type="predicted"/>
<keyword evidence="10" id="KW-0695">RNA-directed DNA polymerase</keyword>
<dbReference type="Proteomes" id="UP000235392">
    <property type="component" value="Unassembled WGS sequence"/>
</dbReference>
<evidence type="ECO:0000313" key="19">
    <source>
        <dbReference type="Proteomes" id="UP000235392"/>
    </source>
</evidence>
<reference evidence="18 19" key="1">
    <citation type="submission" date="2017-11" db="EMBL/GenBank/DDBJ databases">
        <title>De novo assembly and phasing of dikaryotic genomes from two isolates of Puccinia coronata f. sp. avenae, the causal agent of oat crown rust.</title>
        <authorList>
            <person name="Miller M.E."/>
            <person name="Zhang Y."/>
            <person name="Omidvar V."/>
            <person name="Sperschneider J."/>
            <person name="Schwessinger B."/>
            <person name="Raley C."/>
            <person name="Palmer J.M."/>
            <person name="Garnica D."/>
            <person name="Upadhyaya N."/>
            <person name="Rathjen J."/>
            <person name="Taylor J.M."/>
            <person name="Park R.F."/>
            <person name="Dodds P.N."/>
            <person name="Hirsch C.D."/>
            <person name="Kianian S.F."/>
            <person name="Figueroa M."/>
        </authorList>
    </citation>
    <scope>NUCLEOTIDE SEQUENCE [LARGE SCALE GENOMIC DNA]</scope>
    <source>
        <strain evidence="18">12SD80</strain>
    </source>
</reference>
<comment type="caution">
    <text evidence="18">The sequence shown here is derived from an EMBL/GenBank/DDBJ whole genome shotgun (WGS) entry which is preliminary data.</text>
</comment>
<keyword evidence="11" id="KW-0808">Transferase</keyword>
<dbReference type="GO" id="GO:0006310">
    <property type="term" value="P:DNA recombination"/>
    <property type="evidence" value="ECO:0007669"/>
    <property type="project" value="UniProtKB-KW"/>
</dbReference>
<keyword evidence="2" id="KW-0548">Nucleotidyltransferase</keyword>
<keyword evidence="13" id="KW-0511">Multifunctional enzyme</keyword>
<evidence type="ECO:0000259" key="17">
    <source>
        <dbReference type="PROSITE" id="PS50994"/>
    </source>
</evidence>
<dbReference type="InterPro" id="IPR013103">
    <property type="entry name" value="RVT_2"/>
</dbReference>
<gene>
    <name evidence="18" type="ORF">PCASD_21545</name>
</gene>
<evidence type="ECO:0000256" key="7">
    <source>
        <dbReference type="ARBA" id="ARBA00022842"/>
    </source>
</evidence>
<evidence type="ECO:0000256" key="13">
    <source>
        <dbReference type="ARBA" id="ARBA00023268"/>
    </source>
</evidence>
<keyword evidence="9" id="KW-0229">DNA integration</keyword>
<dbReference type="GO" id="GO:0016787">
    <property type="term" value="F:hydrolase activity"/>
    <property type="evidence" value="ECO:0007669"/>
    <property type="project" value="UniProtKB-KW"/>
</dbReference>
<keyword evidence="1" id="KW-0815">Transposition</keyword>
<keyword evidence="7" id="KW-0460">Magnesium</keyword>
<dbReference type="GO" id="GO:0004519">
    <property type="term" value="F:endonuclease activity"/>
    <property type="evidence" value="ECO:0007669"/>
    <property type="project" value="UniProtKB-KW"/>
</dbReference>
<evidence type="ECO:0000256" key="4">
    <source>
        <dbReference type="ARBA" id="ARBA00022723"/>
    </source>
</evidence>
<keyword evidence="8" id="KW-0694">RNA-binding</keyword>
<keyword evidence="6" id="KW-0378">Hydrolase</keyword>
<organism evidence="18 19">
    <name type="scientific">Puccinia coronata f. sp. avenae</name>
    <dbReference type="NCBI Taxonomy" id="200324"/>
    <lineage>
        <taxon>Eukaryota</taxon>
        <taxon>Fungi</taxon>
        <taxon>Dikarya</taxon>
        <taxon>Basidiomycota</taxon>
        <taxon>Pucciniomycotina</taxon>
        <taxon>Pucciniomycetes</taxon>
        <taxon>Pucciniales</taxon>
        <taxon>Pucciniaceae</taxon>
        <taxon>Puccinia</taxon>
    </lineage>
</organism>
<dbReference type="InterPro" id="IPR036397">
    <property type="entry name" value="RNaseH_sf"/>
</dbReference>
<dbReference type="InterPro" id="IPR043502">
    <property type="entry name" value="DNA/RNA_pol_sf"/>
</dbReference>
<evidence type="ECO:0000256" key="16">
    <source>
        <dbReference type="SAM" id="MobiDB-lite"/>
    </source>
</evidence>
<dbReference type="PANTHER" id="PTHR42648">
    <property type="entry name" value="TRANSPOSASE, PUTATIVE-RELATED"/>
    <property type="match status" value="1"/>
</dbReference>
<dbReference type="GO" id="GO:0015074">
    <property type="term" value="P:DNA integration"/>
    <property type="evidence" value="ECO:0007669"/>
    <property type="project" value="UniProtKB-KW"/>
</dbReference>
<evidence type="ECO:0000256" key="8">
    <source>
        <dbReference type="ARBA" id="ARBA00022884"/>
    </source>
</evidence>